<dbReference type="InParanoid" id="A0A5C3PC33"/>
<evidence type="ECO:0000313" key="2">
    <source>
        <dbReference type="EMBL" id="TFK87305.1"/>
    </source>
</evidence>
<keyword evidence="1" id="KW-0472">Membrane</keyword>
<organism evidence="2 3">
    <name type="scientific">Polyporus arcularius HHB13444</name>
    <dbReference type="NCBI Taxonomy" id="1314778"/>
    <lineage>
        <taxon>Eukaryota</taxon>
        <taxon>Fungi</taxon>
        <taxon>Dikarya</taxon>
        <taxon>Basidiomycota</taxon>
        <taxon>Agaricomycotina</taxon>
        <taxon>Agaricomycetes</taxon>
        <taxon>Polyporales</taxon>
        <taxon>Polyporaceae</taxon>
        <taxon>Polyporus</taxon>
    </lineage>
</organism>
<name>A0A5C3PC33_9APHY</name>
<proteinExistence type="predicted"/>
<dbReference type="EMBL" id="ML211159">
    <property type="protein sequence ID" value="TFK87305.1"/>
    <property type="molecule type" value="Genomic_DNA"/>
</dbReference>
<sequence length="58" mass="6543">MPWRPLRFAGCGRCCGLAGSGRRRLQKHTYKYVLTLASLLLSRLPGYSVSTYMFSAPF</sequence>
<reference evidence="2 3" key="1">
    <citation type="journal article" date="2019" name="Nat. Ecol. Evol.">
        <title>Megaphylogeny resolves global patterns of mushroom evolution.</title>
        <authorList>
            <person name="Varga T."/>
            <person name="Krizsan K."/>
            <person name="Foldi C."/>
            <person name="Dima B."/>
            <person name="Sanchez-Garcia M."/>
            <person name="Sanchez-Ramirez S."/>
            <person name="Szollosi G.J."/>
            <person name="Szarkandi J.G."/>
            <person name="Papp V."/>
            <person name="Albert L."/>
            <person name="Andreopoulos W."/>
            <person name="Angelini C."/>
            <person name="Antonin V."/>
            <person name="Barry K.W."/>
            <person name="Bougher N.L."/>
            <person name="Buchanan P."/>
            <person name="Buyck B."/>
            <person name="Bense V."/>
            <person name="Catcheside P."/>
            <person name="Chovatia M."/>
            <person name="Cooper J."/>
            <person name="Damon W."/>
            <person name="Desjardin D."/>
            <person name="Finy P."/>
            <person name="Geml J."/>
            <person name="Haridas S."/>
            <person name="Hughes K."/>
            <person name="Justo A."/>
            <person name="Karasinski D."/>
            <person name="Kautmanova I."/>
            <person name="Kiss B."/>
            <person name="Kocsube S."/>
            <person name="Kotiranta H."/>
            <person name="LaButti K.M."/>
            <person name="Lechner B.E."/>
            <person name="Liimatainen K."/>
            <person name="Lipzen A."/>
            <person name="Lukacs Z."/>
            <person name="Mihaltcheva S."/>
            <person name="Morgado L.N."/>
            <person name="Niskanen T."/>
            <person name="Noordeloos M.E."/>
            <person name="Ohm R.A."/>
            <person name="Ortiz-Santana B."/>
            <person name="Ovrebo C."/>
            <person name="Racz N."/>
            <person name="Riley R."/>
            <person name="Savchenko A."/>
            <person name="Shiryaev A."/>
            <person name="Soop K."/>
            <person name="Spirin V."/>
            <person name="Szebenyi C."/>
            <person name="Tomsovsky M."/>
            <person name="Tulloss R.E."/>
            <person name="Uehling J."/>
            <person name="Grigoriev I.V."/>
            <person name="Vagvolgyi C."/>
            <person name="Papp T."/>
            <person name="Martin F.M."/>
            <person name="Miettinen O."/>
            <person name="Hibbett D.S."/>
            <person name="Nagy L.G."/>
        </authorList>
    </citation>
    <scope>NUCLEOTIDE SEQUENCE [LARGE SCALE GENOMIC DNA]</scope>
    <source>
        <strain evidence="2 3">HHB13444</strain>
    </source>
</reference>
<evidence type="ECO:0000256" key="1">
    <source>
        <dbReference type="SAM" id="Phobius"/>
    </source>
</evidence>
<keyword evidence="1" id="KW-1133">Transmembrane helix</keyword>
<keyword evidence="1" id="KW-0812">Transmembrane</keyword>
<feature type="transmembrane region" description="Helical" evidence="1">
    <location>
        <begin position="32"/>
        <end position="54"/>
    </location>
</feature>
<keyword evidence="3" id="KW-1185">Reference proteome</keyword>
<protein>
    <submittedName>
        <fullName evidence="2">Uncharacterized protein</fullName>
    </submittedName>
</protein>
<evidence type="ECO:0000313" key="3">
    <source>
        <dbReference type="Proteomes" id="UP000308197"/>
    </source>
</evidence>
<accession>A0A5C3PC33</accession>
<dbReference type="Proteomes" id="UP000308197">
    <property type="component" value="Unassembled WGS sequence"/>
</dbReference>
<dbReference type="AlphaFoldDB" id="A0A5C3PC33"/>
<gene>
    <name evidence="2" type="ORF">K466DRAFT_586479</name>
</gene>